<dbReference type="InterPro" id="IPR040256">
    <property type="entry name" value="At4g02000-like"/>
</dbReference>
<feature type="domain" description="DUF4283" evidence="2">
    <location>
        <begin position="40"/>
        <end position="111"/>
    </location>
</feature>
<organism evidence="3 4">
    <name type="scientific">Prunus armeniaca</name>
    <name type="common">Apricot</name>
    <name type="synonym">Armeniaca vulgaris</name>
    <dbReference type="NCBI Taxonomy" id="36596"/>
    <lineage>
        <taxon>Eukaryota</taxon>
        <taxon>Viridiplantae</taxon>
        <taxon>Streptophyta</taxon>
        <taxon>Embryophyta</taxon>
        <taxon>Tracheophyta</taxon>
        <taxon>Spermatophyta</taxon>
        <taxon>Magnoliopsida</taxon>
        <taxon>eudicotyledons</taxon>
        <taxon>Gunneridae</taxon>
        <taxon>Pentapetalae</taxon>
        <taxon>rosids</taxon>
        <taxon>fabids</taxon>
        <taxon>Rosales</taxon>
        <taxon>Rosaceae</taxon>
        <taxon>Amygdaloideae</taxon>
        <taxon>Amygdaleae</taxon>
        <taxon>Prunus</taxon>
    </lineage>
</organism>
<dbReference type="OrthoDB" id="1750606at2759"/>
<dbReference type="PANTHER" id="PTHR31286">
    <property type="entry name" value="GLYCINE-RICH CELL WALL STRUCTURAL PROTEIN 1.8-LIKE"/>
    <property type="match status" value="1"/>
</dbReference>
<keyword evidence="4" id="KW-1185">Reference proteome</keyword>
<feature type="region of interest" description="Disordered" evidence="1">
    <location>
        <begin position="356"/>
        <end position="382"/>
    </location>
</feature>
<dbReference type="EMBL" id="CAEKKB010000008">
    <property type="protein sequence ID" value="CAB4320654.1"/>
    <property type="molecule type" value="Genomic_DNA"/>
</dbReference>
<dbReference type="AlphaFoldDB" id="A0A6J5YAS8"/>
<protein>
    <recommendedName>
        <fullName evidence="2">DUF4283 domain-containing protein</fullName>
    </recommendedName>
</protein>
<gene>
    <name evidence="3" type="ORF">ORAREDHAP_LOCUS49565</name>
</gene>
<dbReference type="Pfam" id="PF14111">
    <property type="entry name" value="DUF4283"/>
    <property type="match status" value="1"/>
</dbReference>
<evidence type="ECO:0000313" key="3">
    <source>
        <dbReference type="EMBL" id="CAB4320654.1"/>
    </source>
</evidence>
<name>A0A6J5YAS8_PRUAR</name>
<evidence type="ECO:0000256" key="1">
    <source>
        <dbReference type="SAM" id="MobiDB-lite"/>
    </source>
</evidence>
<dbReference type="Proteomes" id="UP000507245">
    <property type="component" value="Unassembled WGS sequence"/>
</dbReference>
<feature type="compositionally biased region" description="Basic and acidic residues" evidence="1">
    <location>
        <begin position="371"/>
        <end position="382"/>
    </location>
</feature>
<evidence type="ECO:0000259" key="2">
    <source>
        <dbReference type="Pfam" id="PF14111"/>
    </source>
</evidence>
<accession>A0A6J5YAS8</accession>
<reference evidence="4" key="1">
    <citation type="journal article" date="2020" name="Genome Biol.">
        <title>Gamete binning: chromosome-level and haplotype-resolved genome assembly enabled by high-throughput single-cell sequencing of gamete genomes.</title>
        <authorList>
            <person name="Campoy J.A."/>
            <person name="Sun H."/>
            <person name="Goel M."/>
            <person name="Jiao W.-B."/>
            <person name="Folz-Donahue K."/>
            <person name="Wang N."/>
            <person name="Rubio M."/>
            <person name="Liu C."/>
            <person name="Kukat C."/>
            <person name="Ruiz D."/>
            <person name="Huettel B."/>
            <person name="Schneeberger K."/>
        </authorList>
    </citation>
    <scope>NUCLEOTIDE SEQUENCE [LARGE SCALE GENOMIC DNA]</scope>
    <source>
        <strain evidence="4">cv. Rojo Pasion</strain>
    </source>
</reference>
<proteinExistence type="predicted"/>
<sequence length="382" mass="43161">MKSLYGQWLDSDHYNLVWSKSESVEVVGLEDLGNLKVERFLLVGRLLATKAIHKEALFGTLKRIWHTREEFTAVTLDNPKRFLFSFKSDFDRKKVMKGSPWTFDRALLLLTSTDGEVHPMSVSVDSQSFWVRVRRIPPIFLTPVMGEKLGNFLGTFYMVDRGLNGDCLGSFLRIRVGLKINEPLKRCVTLRLSTDEPAKQYEIEYERLPYFCLYCGRLDHVGSACSAKASGAVEVEQYGLWKTIIKDVYCIRVENQLKGKRLGLFDVKPHKEDAVSVPAKRTGMVRSLDEAFDGQEMYSGMDCPLAQVFKRRRVHKENEVTVLSQGADGEVVGNMEGWVHMNQGVSEVAMSDMGQLQLDGDSSQPPPTAPRHLDKGSSVEGR</sequence>
<dbReference type="InterPro" id="IPR025558">
    <property type="entry name" value="DUF4283"/>
</dbReference>
<dbReference type="PANTHER" id="PTHR31286:SF178">
    <property type="entry name" value="DUF4283 DOMAIN-CONTAINING PROTEIN"/>
    <property type="match status" value="1"/>
</dbReference>
<evidence type="ECO:0000313" key="4">
    <source>
        <dbReference type="Proteomes" id="UP000507245"/>
    </source>
</evidence>